<dbReference type="RefSeq" id="WP_145939340.1">
    <property type="nucleotide sequence ID" value="NZ_BNAV01000003.1"/>
</dbReference>
<evidence type="ECO:0000313" key="2">
    <source>
        <dbReference type="Proteomes" id="UP000658656"/>
    </source>
</evidence>
<reference evidence="1" key="1">
    <citation type="journal article" date="2014" name="Int. J. Syst. Evol. Microbiol.">
        <title>Complete genome sequence of Corynebacterium casei LMG S-19264T (=DSM 44701T), isolated from a smear-ripened cheese.</title>
        <authorList>
            <consortium name="US DOE Joint Genome Institute (JGI-PGF)"/>
            <person name="Walter F."/>
            <person name="Albersmeier A."/>
            <person name="Kalinowski J."/>
            <person name="Ruckert C."/>
        </authorList>
    </citation>
    <scope>NUCLEOTIDE SEQUENCE</scope>
    <source>
        <strain evidence="1">CGMCC 4.7679</strain>
    </source>
</reference>
<sequence length="198" mass="20292">MPSPREKLDVALRAVDRLELHPPARLHVRPWTVRAEPAEATSAARISAGATVFVLAVTLRAQGSAARIDLLPGAAAVRFADLRAPAGEDLRLAAARPDRGEPLTDDVRRGLERAAAVEGAALRFVDDGHAVLLTPRDDAFAQWVAGLALARVLLTAAAAGVPARWAEGGSQGRVQAVVAVGTAAAAPAKFGAAAAASG</sequence>
<protein>
    <submittedName>
        <fullName evidence="1">Uncharacterized protein</fullName>
    </submittedName>
</protein>
<reference evidence="1" key="2">
    <citation type="submission" date="2020-09" db="EMBL/GenBank/DDBJ databases">
        <authorList>
            <person name="Sun Q."/>
            <person name="Zhou Y."/>
        </authorList>
    </citation>
    <scope>NUCLEOTIDE SEQUENCE</scope>
    <source>
        <strain evidence="1">CGMCC 4.7679</strain>
    </source>
</reference>
<dbReference type="OrthoDB" id="9977944at2"/>
<evidence type="ECO:0000313" key="1">
    <source>
        <dbReference type="EMBL" id="GHF52512.1"/>
    </source>
</evidence>
<keyword evidence="2" id="KW-1185">Reference proteome</keyword>
<dbReference type="EMBL" id="BNAV01000003">
    <property type="protein sequence ID" value="GHF52512.1"/>
    <property type="molecule type" value="Genomic_DNA"/>
</dbReference>
<accession>A0A8H9M503</accession>
<organism evidence="1 2">
    <name type="scientific">Amycolatopsis bartoniae</name>
    <dbReference type="NCBI Taxonomy" id="941986"/>
    <lineage>
        <taxon>Bacteria</taxon>
        <taxon>Bacillati</taxon>
        <taxon>Actinomycetota</taxon>
        <taxon>Actinomycetes</taxon>
        <taxon>Pseudonocardiales</taxon>
        <taxon>Pseudonocardiaceae</taxon>
        <taxon>Amycolatopsis</taxon>
    </lineage>
</organism>
<comment type="caution">
    <text evidence="1">The sequence shown here is derived from an EMBL/GenBank/DDBJ whole genome shotgun (WGS) entry which is preliminary data.</text>
</comment>
<gene>
    <name evidence="1" type="ORF">GCM10017566_27350</name>
</gene>
<name>A0A8H9M503_9PSEU</name>
<dbReference type="AlphaFoldDB" id="A0A8H9M503"/>
<dbReference type="Proteomes" id="UP000658656">
    <property type="component" value="Unassembled WGS sequence"/>
</dbReference>
<proteinExistence type="predicted"/>